<dbReference type="RefSeq" id="WP_091501418.1">
    <property type="nucleotide sequence ID" value="NZ_FOLI01000001.1"/>
</dbReference>
<organism evidence="2 3">
    <name type="scientific">Fructobacillus durionis</name>
    <dbReference type="NCBI Taxonomy" id="283737"/>
    <lineage>
        <taxon>Bacteria</taxon>
        <taxon>Bacillati</taxon>
        <taxon>Bacillota</taxon>
        <taxon>Bacilli</taxon>
        <taxon>Lactobacillales</taxon>
        <taxon>Lactobacillaceae</taxon>
        <taxon>Fructobacillus</taxon>
    </lineage>
</organism>
<sequence>MTKIKAYYQPASDWAAICWLIWGCFLAVSPIWASELFYKVNGLWLAYTVFIVLVGIYRFGMRRLVFDKKYIQILQLRFWKMKIIELGEEGQSVKVDGRTLTIQDEDGKEKRYRLTRRACRKIKDELNEQQ</sequence>
<keyword evidence="1" id="KW-0812">Transmembrane</keyword>
<dbReference type="STRING" id="283737.SAMN05660453_0352"/>
<dbReference type="AlphaFoldDB" id="A0A1I1EEC6"/>
<proteinExistence type="predicted"/>
<dbReference type="Pfam" id="PF17255">
    <property type="entry name" value="EbsA"/>
    <property type="match status" value="1"/>
</dbReference>
<keyword evidence="1" id="KW-1133">Transmembrane helix</keyword>
<keyword evidence="1" id="KW-0472">Membrane</keyword>
<name>A0A1I1EEC6_9LACO</name>
<evidence type="ECO:0000313" key="3">
    <source>
        <dbReference type="Proteomes" id="UP000199376"/>
    </source>
</evidence>
<reference evidence="2 3" key="1">
    <citation type="submission" date="2016-10" db="EMBL/GenBank/DDBJ databases">
        <authorList>
            <person name="de Groot N.N."/>
        </authorList>
    </citation>
    <scope>NUCLEOTIDE SEQUENCE [LARGE SCALE GENOMIC DNA]</scope>
    <source>
        <strain evidence="2 3">DSM 19113</strain>
    </source>
</reference>
<feature type="transmembrane region" description="Helical" evidence="1">
    <location>
        <begin position="43"/>
        <end position="60"/>
    </location>
</feature>
<gene>
    <name evidence="2" type="ORF">SAMN05660453_0352</name>
</gene>
<accession>A0A1I1EEC6</accession>
<protein>
    <submittedName>
        <fullName evidence="2">Uncharacterized protein</fullName>
    </submittedName>
</protein>
<dbReference type="OrthoDB" id="2152024at2"/>
<evidence type="ECO:0000313" key="2">
    <source>
        <dbReference type="EMBL" id="SFB83273.1"/>
    </source>
</evidence>
<keyword evidence="3" id="KW-1185">Reference proteome</keyword>
<dbReference type="InterPro" id="IPR020215">
    <property type="entry name" value="EbsA-like"/>
</dbReference>
<dbReference type="Proteomes" id="UP000199376">
    <property type="component" value="Unassembled WGS sequence"/>
</dbReference>
<evidence type="ECO:0000256" key="1">
    <source>
        <dbReference type="SAM" id="Phobius"/>
    </source>
</evidence>
<dbReference type="EMBL" id="FOLI01000001">
    <property type="protein sequence ID" value="SFB83273.1"/>
    <property type="molecule type" value="Genomic_DNA"/>
</dbReference>